<dbReference type="EMBL" id="JACHKZ010000022">
    <property type="protein sequence ID" value="MBB6579051.1"/>
    <property type="molecule type" value="Genomic_DNA"/>
</dbReference>
<keyword evidence="2" id="KW-1185">Reference proteome</keyword>
<gene>
    <name evidence="1" type="ORF">HNP33_003161</name>
</gene>
<sequence>MKHIFNALLYLFAAIGVLNTAVMVYAHLGRPETCTQSAMAKANAPDNSQWAEITWQQCNSQADPELRLSIHTNGGKRNYSTLVGDPTTTEIGLNWTANHTLEVIYPASYAPTQMATQVAGIQLHWKKRPASGDSATAP</sequence>
<evidence type="ECO:0000313" key="2">
    <source>
        <dbReference type="Proteomes" id="UP000562492"/>
    </source>
</evidence>
<proteinExistence type="predicted"/>
<name>A0ABR6RIQ9_9BURK</name>
<dbReference type="Proteomes" id="UP000562492">
    <property type="component" value="Unassembled WGS sequence"/>
</dbReference>
<comment type="caution">
    <text evidence="1">The sequence shown here is derived from an EMBL/GenBank/DDBJ whole genome shotgun (WGS) entry which is preliminary data.</text>
</comment>
<dbReference type="RefSeq" id="WP_184710031.1">
    <property type="nucleotide sequence ID" value="NZ_JACHKZ010000022.1"/>
</dbReference>
<accession>A0ABR6RIQ9</accession>
<organism evidence="1 2">
    <name type="scientific">Comamonas odontotermitis</name>
    <dbReference type="NCBI Taxonomy" id="379895"/>
    <lineage>
        <taxon>Bacteria</taxon>
        <taxon>Pseudomonadati</taxon>
        <taxon>Pseudomonadota</taxon>
        <taxon>Betaproteobacteria</taxon>
        <taxon>Burkholderiales</taxon>
        <taxon>Comamonadaceae</taxon>
        <taxon>Comamonas</taxon>
    </lineage>
</organism>
<evidence type="ECO:0008006" key="3">
    <source>
        <dbReference type="Google" id="ProtNLM"/>
    </source>
</evidence>
<evidence type="ECO:0000313" key="1">
    <source>
        <dbReference type="EMBL" id="MBB6579051.1"/>
    </source>
</evidence>
<reference evidence="1 2" key="1">
    <citation type="submission" date="2020-08" db="EMBL/GenBank/DDBJ databases">
        <title>Functional genomics of gut bacteria from endangered species of beetles.</title>
        <authorList>
            <person name="Carlos-Shanley C."/>
        </authorList>
    </citation>
    <scope>NUCLEOTIDE SEQUENCE [LARGE SCALE GENOMIC DNA]</scope>
    <source>
        <strain evidence="1 2">S00124</strain>
    </source>
</reference>
<protein>
    <recommendedName>
        <fullName evidence="3">Secreted protein</fullName>
    </recommendedName>
</protein>